<feature type="region of interest" description="Disordered" evidence="1">
    <location>
        <begin position="1"/>
        <end position="39"/>
    </location>
</feature>
<sequence length="932" mass="104336">MAPDVRGGPSVAPPRDVGDVSPQSRDGCTAESGPARDAASSEGDFHLSLFGWNVGGCDISDLAAAVRQASSRVLAPGALLALQELPRAGAGWATEKQGLMQIVSYRAEHAWRGAGVAFHTEEWAVVKRVAAGRGVWIQLKHLKEGCAVWVGSVHLTPGATHAQSEQEMSDFMRGSPKVSIPAVCQCDANAAIRWGLHEGELLPVGTDGKANEVLSQLGGARFRMVAPGQSQLTTPTSRPRQAGRRGHIIDYLSVRGIARAKMFVHVDSHMVLGTDHELLEGTLSLRRGTPTRRFSSKPRVWIGGIDKVEYLDQQELVKLARRCTKVARGSAYQDPLVVKDAVRQARLLRSKEAWCRVRGLRKHARKQWEKDRLARASHGDWMALRGCRPPRHTGWEHAFAEAQDGDPHTVVHNHLESVYKGDGVQPNAEVFPGETKGFTLEELRVALGQMKNGKSVGVDGTSAELLKAMADLPGGADHLLELMTRTLVTHEVPPDWNVPLMIILAKVATPSEAKHLRPISMGSAAGKLFSRMLLNRTMPHVLARTHCQCAGVGRQSSDYLYTVWRVLMLEREWHSGVCMLKLDIAKAFDSVDREQLLRKLQSRMGDCSEMRCWRALLQDCEAVLQSPWSTSLIGMTRGIKQGAVESPALFAMVAEVCLEEAAQRFRWGSLGEVFPGMPYQDVLFMDDCILWMLAGERVVACSEMEVMGLPMRVGMTASELIAPLVARARDKFWSLQHVFRSRTSLRGRLRTLATVVGNSALWPLAAFPPDRPAMGLMNTMQLQITIWTMRVAKRRDEGWDAFRLRAYRGARAALHASGTERWSTEWLRRWWRYAGHRSRCLLREFPPLSAHLEAFRTLDWWRQQQRDPHGLRHPRHYPRLANLERDMHKAAQGDWRVCAQDREGWRRLEQGWVNSMDLPWASGKQTRIQDWQ</sequence>
<name>A0A1Q9DZ90_SYMMI</name>
<dbReference type="AlphaFoldDB" id="A0A1Q9DZ90"/>
<dbReference type="PANTHER" id="PTHR19446">
    <property type="entry name" value="REVERSE TRANSCRIPTASES"/>
    <property type="match status" value="1"/>
</dbReference>
<protein>
    <submittedName>
        <fullName evidence="3">Putative 149 kDa protein</fullName>
    </submittedName>
</protein>
<comment type="caution">
    <text evidence="3">The sequence shown here is derived from an EMBL/GenBank/DDBJ whole genome shotgun (WGS) entry which is preliminary data.</text>
</comment>
<accession>A0A1Q9DZ90</accession>
<feature type="domain" description="Reverse transcriptase" evidence="2">
    <location>
        <begin position="485"/>
        <end position="760"/>
    </location>
</feature>
<dbReference type="OrthoDB" id="422314at2759"/>
<dbReference type="PROSITE" id="PS50878">
    <property type="entry name" value="RT_POL"/>
    <property type="match status" value="1"/>
</dbReference>
<dbReference type="Pfam" id="PF00078">
    <property type="entry name" value="RVT_1"/>
    <property type="match status" value="1"/>
</dbReference>
<proteinExistence type="predicted"/>
<keyword evidence="4" id="KW-1185">Reference proteome</keyword>
<evidence type="ECO:0000313" key="3">
    <source>
        <dbReference type="EMBL" id="OLQ00488.1"/>
    </source>
</evidence>
<dbReference type="InterPro" id="IPR000477">
    <property type="entry name" value="RT_dom"/>
</dbReference>
<organism evidence="3 4">
    <name type="scientific">Symbiodinium microadriaticum</name>
    <name type="common">Dinoflagellate</name>
    <name type="synonym">Zooxanthella microadriatica</name>
    <dbReference type="NCBI Taxonomy" id="2951"/>
    <lineage>
        <taxon>Eukaryota</taxon>
        <taxon>Sar</taxon>
        <taxon>Alveolata</taxon>
        <taxon>Dinophyceae</taxon>
        <taxon>Suessiales</taxon>
        <taxon>Symbiodiniaceae</taxon>
        <taxon>Symbiodinium</taxon>
    </lineage>
</organism>
<dbReference type="InterPro" id="IPR036691">
    <property type="entry name" value="Endo/exonu/phosph_ase_sf"/>
</dbReference>
<dbReference type="Gene3D" id="3.60.10.10">
    <property type="entry name" value="Endonuclease/exonuclease/phosphatase"/>
    <property type="match status" value="1"/>
</dbReference>
<dbReference type="SUPFAM" id="SSF56219">
    <property type="entry name" value="DNase I-like"/>
    <property type="match status" value="1"/>
</dbReference>
<dbReference type="Proteomes" id="UP000186817">
    <property type="component" value="Unassembled WGS sequence"/>
</dbReference>
<reference evidence="3 4" key="1">
    <citation type="submission" date="2016-02" db="EMBL/GenBank/DDBJ databases">
        <title>Genome analysis of coral dinoflagellate symbionts highlights evolutionary adaptations to a symbiotic lifestyle.</title>
        <authorList>
            <person name="Aranda M."/>
            <person name="Li Y."/>
            <person name="Liew Y.J."/>
            <person name="Baumgarten S."/>
            <person name="Simakov O."/>
            <person name="Wilson M."/>
            <person name="Piel J."/>
            <person name="Ashoor H."/>
            <person name="Bougouffa S."/>
            <person name="Bajic V.B."/>
            <person name="Ryu T."/>
            <person name="Ravasi T."/>
            <person name="Bayer T."/>
            <person name="Micklem G."/>
            <person name="Kim H."/>
            <person name="Bhak J."/>
            <person name="Lajeunesse T.C."/>
            <person name="Voolstra C.R."/>
        </authorList>
    </citation>
    <scope>NUCLEOTIDE SEQUENCE [LARGE SCALE GENOMIC DNA]</scope>
    <source>
        <strain evidence="3 4">CCMP2467</strain>
    </source>
</reference>
<evidence type="ECO:0000259" key="2">
    <source>
        <dbReference type="PROSITE" id="PS50878"/>
    </source>
</evidence>
<evidence type="ECO:0000256" key="1">
    <source>
        <dbReference type="SAM" id="MobiDB-lite"/>
    </source>
</evidence>
<gene>
    <name evidence="3" type="ORF">AK812_SmicGene16846</name>
</gene>
<evidence type="ECO:0000313" key="4">
    <source>
        <dbReference type="Proteomes" id="UP000186817"/>
    </source>
</evidence>
<dbReference type="EMBL" id="LSRX01000326">
    <property type="protein sequence ID" value="OLQ00488.1"/>
    <property type="molecule type" value="Genomic_DNA"/>
</dbReference>